<keyword evidence="2" id="KW-1185">Reference proteome</keyword>
<proteinExistence type="predicted"/>
<accession>A0A7I7YWB8</accession>
<organism evidence="1 2">
    <name type="scientific">Mycobacterium parmense</name>
    <dbReference type="NCBI Taxonomy" id="185642"/>
    <lineage>
        <taxon>Bacteria</taxon>
        <taxon>Bacillati</taxon>
        <taxon>Actinomycetota</taxon>
        <taxon>Actinomycetes</taxon>
        <taxon>Mycobacteriales</taxon>
        <taxon>Mycobacteriaceae</taxon>
        <taxon>Mycobacterium</taxon>
        <taxon>Mycobacterium simiae complex</taxon>
    </lineage>
</organism>
<dbReference type="Proteomes" id="UP000467105">
    <property type="component" value="Chromosome"/>
</dbReference>
<gene>
    <name evidence="1" type="ORF">MPRM_33810</name>
</gene>
<reference evidence="1 2" key="1">
    <citation type="journal article" date="2019" name="Emerg. Microbes Infect.">
        <title>Comprehensive subspecies identification of 175 nontuberculous mycobacteria species based on 7547 genomic profiles.</title>
        <authorList>
            <person name="Matsumoto Y."/>
            <person name="Kinjo T."/>
            <person name="Motooka D."/>
            <person name="Nabeya D."/>
            <person name="Jung N."/>
            <person name="Uechi K."/>
            <person name="Horii T."/>
            <person name="Iida T."/>
            <person name="Fujita J."/>
            <person name="Nakamura S."/>
        </authorList>
    </citation>
    <scope>NUCLEOTIDE SEQUENCE [LARGE SCALE GENOMIC DNA]</scope>
    <source>
        <strain evidence="1 2">JCM 14742</strain>
    </source>
</reference>
<dbReference type="AlphaFoldDB" id="A0A7I7YWB8"/>
<dbReference type="EMBL" id="AP022614">
    <property type="protein sequence ID" value="BBZ46100.1"/>
    <property type="molecule type" value="Genomic_DNA"/>
</dbReference>
<protein>
    <submittedName>
        <fullName evidence="1">Uncharacterized protein</fullName>
    </submittedName>
</protein>
<sequence>MAALVPPRLEMVTDGRAVHAVTFGGDSEFNELTRCELFSGSLVSQFQFSHESFLLLTASGLTLATRHARLRRARDRS</sequence>
<name>A0A7I7YWB8_9MYCO</name>
<evidence type="ECO:0000313" key="2">
    <source>
        <dbReference type="Proteomes" id="UP000467105"/>
    </source>
</evidence>
<evidence type="ECO:0000313" key="1">
    <source>
        <dbReference type="EMBL" id="BBZ46100.1"/>
    </source>
</evidence>